<sequence length="63" mass="7617">MKTMYDVRQLLKNHGTIVYTRDRSLDLSLMEEELRELYNWKIIDAEMFQLGLLILRNENKSIN</sequence>
<accession>A0ABV6KJT1</accession>
<proteinExistence type="predicted"/>
<dbReference type="SUPFAM" id="SSF158379">
    <property type="entry name" value="YqgQ-like"/>
    <property type="match status" value="1"/>
</dbReference>
<name>A0ABV6KJT1_9BACI</name>
<evidence type="ECO:0000313" key="2">
    <source>
        <dbReference type="Proteomes" id="UP001589838"/>
    </source>
</evidence>
<gene>
    <name evidence="1" type="ORF">ACFFHM_24260</name>
</gene>
<keyword evidence="2" id="KW-1185">Reference proteome</keyword>
<evidence type="ECO:0000313" key="1">
    <source>
        <dbReference type="EMBL" id="MFC0473534.1"/>
    </source>
</evidence>
<organism evidence="1 2">
    <name type="scientific">Halalkalibacter kiskunsagensis</name>
    <dbReference type="NCBI Taxonomy" id="1548599"/>
    <lineage>
        <taxon>Bacteria</taxon>
        <taxon>Bacillati</taxon>
        <taxon>Bacillota</taxon>
        <taxon>Bacilli</taxon>
        <taxon>Bacillales</taxon>
        <taxon>Bacillaceae</taxon>
        <taxon>Halalkalibacter</taxon>
    </lineage>
</organism>
<comment type="caution">
    <text evidence="1">The sequence shown here is derived from an EMBL/GenBank/DDBJ whole genome shotgun (WGS) entry which is preliminary data.</text>
</comment>
<dbReference type="EMBL" id="JBHLUX010000094">
    <property type="protein sequence ID" value="MFC0473534.1"/>
    <property type="molecule type" value="Genomic_DNA"/>
</dbReference>
<dbReference type="InterPro" id="IPR009256">
    <property type="entry name" value="YqgQ-like"/>
</dbReference>
<dbReference type="Gene3D" id="1.10.287.760">
    <property type="entry name" value="YqgQ-like"/>
    <property type="match status" value="1"/>
</dbReference>
<dbReference type="RefSeq" id="WP_335963749.1">
    <property type="nucleotide sequence ID" value="NZ_JAXBLX010000061.1"/>
</dbReference>
<reference evidence="1 2" key="1">
    <citation type="submission" date="2024-09" db="EMBL/GenBank/DDBJ databases">
        <authorList>
            <person name="Sun Q."/>
            <person name="Mori K."/>
        </authorList>
    </citation>
    <scope>NUCLEOTIDE SEQUENCE [LARGE SCALE GENOMIC DNA]</scope>
    <source>
        <strain evidence="1 2">NCAIM B.02610</strain>
    </source>
</reference>
<protein>
    <submittedName>
        <fullName evidence="1">YqgQ family protein</fullName>
    </submittedName>
</protein>
<dbReference type="InterPro" id="IPR023164">
    <property type="entry name" value="YqgQ-like_sf"/>
</dbReference>
<dbReference type="Pfam" id="PF06014">
    <property type="entry name" value="YqgQ-like"/>
    <property type="match status" value="1"/>
</dbReference>
<dbReference type="Proteomes" id="UP001589838">
    <property type="component" value="Unassembled WGS sequence"/>
</dbReference>